<sequence length="113" mass="12453">MISVIPRQPLLFLSDSNPHIQDSVRLIVILGLVSPLFCELDRKLTHAASSSPRSASYTHVRNRRRSPSNKLLYQAGAGSGRTVLLIYVNAKSHNLFLTVVRNRATKASTASVE</sequence>
<reference evidence="2" key="1">
    <citation type="journal article" date="2015" name="Front. Microbiol.">
        <title>Combining genomic sequencing methods to explore viral diversity and reveal potential virus-host interactions.</title>
        <authorList>
            <person name="Chow C.E."/>
            <person name="Winget D.M."/>
            <person name="White R.A.III."/>
            <person name="Hallam S.J."/>
            <person name="Suttle C.A."/>
        </authorList>
    </citation>
    <scope>NUCLEOTIDE SEQUENCE</scope>
    <source>
        <strain evidence="2">Oxic1_1</strain>
    </source>
</reference>
<name>A0A0F7L972_9VIRU</name>
<feature type="region of interest" description="Disordered" evidence="1">
    <location>
        <begin position="51"/>
        <end position="72"/>
    </location>
</feature>
<dbReference type="EMBL" id="KR029596">
    <property type="protein sequence ID" value="AKH47621.1"/>
    <property type="molecule type" value="Genomic_DNA"/>
</dbReference>
<evidence type="ECO:0000256" key="1">
    <source>
        <dbReference type="SAM" id="MobiDB-lite"/>
    </source>
</evidence>
<proteinExistence type="predicted"/>
<organism evidence="2">
    <name type="scientific">uncultured marine virus</name>
    <dbReference type="NCBI Taxonomy" id="186617"/>
    <lineage>
        <taxon>Viruses</taxon>
        <taxon>environmental samples</taxon>
    </lineage>
</organism>
<evidence type="ECO:0000313" key="2">
    <source>
        <dbReference type="EMBL" id="AKH47621.1"/>
    </source>
</evidence>
<reference evidence="2" key="2">
    <citation type="submission" date="2015-03" db="EMBL/GenBank/DDBJ databases">
        <authorList>
            <person name="Chow C.-E.T."/>
            <person name="Winget D.M."/>
            <person name="White R.A.III."/>
            <person name="Hallam S.J."/>
            <person name="Suttle C.A."/>
        </authorList>
    </citation>
    <scope>NUCLEOTIDE SEQUENCE</scope>
    <source>
        <strain evidence="2">Oxic1_1</strain>
    </source>
</reference>
<protein>
    <submittedName>
        <fullName evidence="2">Uncharacterized protein</fullName>
    </submittedName>
</protein>
<accession>A0A0F7L972</accession>